<accession>A0A3M6V072</accession>
<evidence type="ECO:0000256" key="1">
    <source>
        <dbReference type="ARBA" id="ARBA00004479"/>
    </source>
</evidence>
<dbReference type="GO" id="GO:0005886">
    <property type="term" value="C:plasma membrane"/>
    <property type="evidence" value="ECO:0007669"/>
    <property type="project" value="TreeGrafter"/>
</dbReference>
<evidence type="ECO:0000256" key="2">
    <source>
        <dbReference type="ARBA" id="ARBA00023136"/>
    </source>
</evidence>
<dbReference type="GO" id="GO:0098609">
    <property type="term" value="P:cell-cell adhesion"/>
    <property type="evidence" value="ECO:0007669"/>
    <property type="project" value="TreeGrafter"/>
</dbReference>
<evidence type="ECO:0000256" key="4">
    <source>
        <dbReference type="ARBA" id="ARBA00023180"/>
    </source>
</evidence>
<evidence type="ECO:0000256" key="5">
    <source>
        <dbReference type="ARBA" id="ARBA00023319"/>
    </source>
</evidence>
<evidence type="ECO:0000313" key="8">
    <source>
        <dbReference type="Proteomes" id="UP000275408"/>
    </source>
</evidence>
<evidence type="ECO:0000313" key="7">
    <source>
        <dbReference type="EMBL" id="RMX59292.1"/>
    </source>
</evidence>
<dbReference type="Proteomes" id="UP000275408">
    <property type="component" value="Unassembled WGS sequence"/>
</dbReference>
<dbReference type="InterPro" id="IPR036179">
    <property type="entry name" value="Ig-like_dom_sf"/>
</dbReference>
<keyword evidence="2" id="KW-0472">Membrane</keyword>
<protein>
    <recommendedName>
        <fullName evidence="9">Ig-like domain-containing protein</fullName>
    </recommendedName>
</protein>
<gene>
    <name evidence="7" type="ORF">pdam_00022234</name>
</gene>
<evidence type="ECO:0000256" key="3">
    <source>
        <dbReference type="ARBA" id="ARBA00023157"/>
    </source>
</evidence>
<evidence type="ECO:0000256" key="6">
    <source>
        <dbReference type="SAM" id="SignalP"/>
    </source>
</evidence>
<dbReference type="GO" id="GO:0005911">
    <property type="term" value="C:cell-cell junction"/>
    <property type="evidence" value="ECO:0007669"/>
    <property type="project" value="TreeGrafter"/>
</dbReference>
<dbReference type="InterPro" id="IPR051275">
    <property type="entry name" value="Cell_adhesion_signaling"/>
</dbReference>
<organism evidence="7 8">
    <name type="scientific">Pocillopora damicornis</name>
    <name type="common">Cauliflower coral</name>
    <name type="synonym">Millepora damicornis</name>
    <dbReference type="NCBI Taxonomy" id="46731"/>
    <lineage>
        <taxon>Eukaryota</taxon>
        <taxon>Metazoa</taxon>
        <taxon>Cnidaria</taxon>
        <taxon>Anthozoa</taxon>
        <taxon>Hexacorallia</taxon>
        <taxon>Scleractinia</taxon>
        <taxon>Astrocoeniina</taxon>
        <taxon>Pocilloporidae</taxon>
        <taxon>Pocillopora</taxon>
    </lineage>
</organism>
<sequence length="218" mass="24365">MFTVISNVSIFLCLVLFIRKTELAPTFTDTPPSPFYVLEGNNITFVWQYNLDGTFDRLVFRFVSSSPSRIIVFKHDINLDALVPNSFYMGRIQKNINATRAEITIFALQRSESGGYSVDLTDSTFDLASDRVTVQVQYPPEFNNVSSDAVVVEDGEPAPKITWTKVYTHGIDSVVLGTGNQFVLETNRNNSGTYRCTTYNGIGTASNRTVKVEVNCKI</sequence>
<keyword evidence="8" id="KW-1185">Reference proteome</keyword>
<keyword evidence="3" id="KW-1015">Disulfide bond</keyword>
<keyword evidence="4" id="KW-0325">Glycoprotein</keyword>
<comment type="subcellular location">
    <subcellularLocation>
        <location evidence="1">Membrane</location>
        <topology evidence="1">Single-pass type I membrane protein</topology>
    </subcellularLocation>
</comment>
<feature type="chain" id="PRO_5018106475" description="Ig-like domain-containing protein" evidence="6">
    <location>
        <begin position="24"/>
        <end position="218"/>
    </location>
</feature>
<dbReference type="OrthoDB" id="5982835at2759"/>
<keyword evidence="6" id="KW-0732">Signal</keyword>
<comment type="caution">
    <text evidence="7">The sequence shown here is derived from an EMBL/GenBank/DDBJ whole genome shotgun (WGS) entry which is preliminary data.</text>
</comment>
<dbReference type="Gene3D" id="2.60.40.10">
    <property type="entry name" value="Immunoglobulins"/>
    <property type="match status" value="2"/>
</dbReference>
<dbReference type="EMBL" id="RCHS01000381">
    <property type="protein sequence ID" value="RMX59292.1"/>
    <property type="molecule type" value="Genomic_DNA"/>
</dbReference>
<proteinExistence type="predicted"/>
<reference evidence="7 8" key="1">
    <citation type="journal article" date="2018" name="Sci. Rep.">
        <title>Comparative analysis of the Pocillopora damicornis genome highlights role of immune system in coral evolution.</title>
        <authorList>
            <person name="Cunning R."/>
            <person name="Bay R.A."/>
            <person name="Gillette P."/>
            <person name="Baker A.C."/>
            <person name="Traylor-Knowles N."/>
        </authorList>
    </citation>
    <scope>NUCLEOTIDE SEQUENCE [LARGE SCALE GENOMIC DNA]</scope>
    <source>
        <strain evidence="7">RSMAS</strain>
        <tissue evidence="7">Whole animal</tissue>
    </source>
</reference>
<evidence type="ECO:0008006" key="9">
    <source>
        <dbReference type="Google" id="ProtNLM"/>
    </source>
</evidence>
<dbReference type="InterPro" id="IPR013783">
    <property type="entry name" value="Ig-like_fold"/>
</dbReference>
<dbReference type="GO" id="GO:0050839">
    <property type="term" value="F:cell adhesion molecule binding"/>
    <property type="evidence" value="ECO:0007669"/>
    <property type="project" value="TreeGrafter"/>
</dbReference>
<dbReference type="AlphaFoldDB" id="A0A3M6V072"/>
<keyword evidence="5" id="KW-0393">Immunoglobulin domain</keyword>
<name>A0A3M6V072_POCDA</name>
<dbReference type="PANTHER" id="PTHR11640:SF164">
    <property type="entry name" value="MAM DOMAIN-CONTAINING GLYCOSYLPHOSPHATIDYLINOSITOL ANCHOR PROTEIN 1"/>
    <property type="match status" value="1"/>
</dbReference>
<dbReference type="PANTHER" id="PTHR11640">
    <property type="entry name" value="NEPHRIN"/>
    <property type="match status" value="1"/>
</dbReference>
<feature type="signal peptide" evidence="6">
    <location>
        <begin position="1"/>
        <end position="23"/>
    </location>
</feature>
<dbReference type="SUPFAM" id="SSF48726">
    <property type="entry name" value="Immunoglobulin"/>
    <property type="match status" value="2"/>
</dbReference>